<dbReference type="InterPro" id="IPR001362">
    <property type="entry name" value="Glyco_hydro_32"/>
</dbReference>
<dbReference type="AlphaFoldDB" id="A8S4L4"/>
<evidence type="ECO:0000256" key="2">
    <source>
        <dbReference type="ARBA" id="ARBA00012758"/>
    </source>
</evidence>
<evidence type="ECO:0000313" key="9">
    <source>
        <dbReference type="Proteomes" id="UP000005396"/>
    </source>
</evidence>
<dbReference type="PANTHER" id="PTHR43101">
    <property type="entry name" value="BETA-FRUCTOSIDASE"/>
    <property type="match status" value="1"/>
</dbReference>
<sequence>MWMLEFDNGEYESVCIFAEKTDDRDGWICLEGPGGKEQQVHMNDDWYRLVQLALPEKGIYRISRKGVSFTQMYLSGGPDLMDRGIRFLDPDSGDEMELGKWYDTSVREQYHFNPFMNWVNDPNGLCWFKGYYHLFYQSNPFGQEWNDMYWGHAVSRDLIHWTHMPYVLEPQPDLWRDKEHKGGAFSGSAQVEGEQMHLYLTRHHGPQEDGEETREWQTEAVCWDGIHVEKERPCITERPEGASFDFRDPKVQRIEGMDYMVLGSSLDGVPSILLYVRENGAWSFKGPLLQEHEPGIRTFECPDFFELDGKYVAAGAWMCHRDEAGRYQMTRCYTGTFDGDRFKTEHQQWYDFGSNFYAVQSFEHGGRRIAIGWISDFYGEHRVKPTGACGSFSLPRELHMEQGRLFTEPVKECYGLLKERIFAVSGQDVPPVIVPGNSFFVKIKLGDDRDFLVTLAREGDDALYLERKNGVTSLVSTRKEVSEVRFPSDVSAVRYVEIFMDRRVAEVYLNHGEAAGTKLFYQESTRGHLEADFAAGSLKRLEVWTMESIWNHKS</sequence>
<proteinExistence type="inferred from homology"/>
<dbReference type="PaxDb" id="411902-CLOBOL_07016"/>
<gene>
    <name evidence="8" type="ORF">CLOBOL_07016</name>
</gene>
<dbReference type="SUPFAM" id="SSF49899">
    <property type="entry name" value="Concanavalin A-like lectins/glucanases"/>
    <property type="match status" value="1"/>
</dbReference>
<dbReference type="Pfam" id="PF08244">
    <property type="entry name" value="Glyco_hydro_32C"/>
    <property type="match status" value="1"/>
</dbReference>
<dbReference type="InterPro" id="IPR051214">
    <property type="entry name" value="GH32_Enzymes"/>
</dbReference>
<dbReference type="Gene3D" id="2.60.120.560">
    <property type="entry name" value="Exo-inulinase, domain 1"/>
    <property type="match status" value="1"/>
</dbReference>
<keyword evidence="3 5" id="KW-0378">Hydrolase</keyword>
<dbReference type="CDD" id="cd18625">
    <property type="entry name" value="GH32_BfrA-like"/>
    <property type="match status" value="1"/>
</dbReference>
<accession>A8S4L4</accession>
<dbReference type="EC" id="3.2.1.26" evidence="2"/>
<reference evidence="8 9" key="1">
    <citation type="submission" date="2007-08" db="EMBL/GenBank/DDBJ databases">
        <authorList>
            <person name="Fulton L."/>
            <person name="Clifton S."/>
            <person name="Fulton B."/>
            <person name="Xu J."/>
            <person name="Minx P."/>
            <person name="Pepin K.H."/>
            <person name="Johnson M."/>
            <person name="Thiruvilangam P."/>
            <person name="Bhonagiri V."/>
            <person name="Nash W.E."/>
            <person name="Mardis E.R."/>
            <person name="Wilson R.K."/>
        </authorList>
    </citation>
    <scope>NUCLEOTIDE SEQUENCE [LARGE SCALE GENOMIC DNA]</scope>
    <source>
        <strain evidence="9">ATCC BAA-613 / DSM 15670 / CCUG 46953 / JCM 12243 / WAL 16351</strain>
    </source>
</reference>
<dbReference type="InterPro" id="IPR023296">
    <property type="entry name" value="Glyco_hydro_beta-prop_sf"/>
</dbReference>
<dbReference type="HOGENOM" id="CLU_001528_7_0_9"/>
<evidence type="ECO:0000256" key="3">
    <source>
        <dbReference type="ARBA" id="ARBA00022801"/>
    </source>
</evidence>
<reference evidence="8 9" key="2">
    <citation type="submission" date="2007-09" db="EMBL/GenBank/DDBJ databases">
        <title>Draft genome sequence of Clostridium bolteae (ATCC BAA-613).</title>
        <authorList>
            <person name="Sudarsanam P."/>
            <person name="Ley R."/>
            <person name="Guruge J."/>
            <person name="Turnbaugh P.J."/>
            <person name="Mahowald M."/>
            <person name="Liep D."/>
            <person name="Gordon J."/>
        </authorList>
    </citation>
    <scope>NUCLEOTIDE SEQUENCE [LARGE SCALE GENOMIC DNA]</scope>
    <source>
        <strain evidence="9">ATCC BAA-613 / DSM 15670 / CCUG 46953 / JCM 12243 / WAL 16351</strain>
    </source>
</reference>
<dbReference type="InterPro" id="IPR013320">
    <property type="entry name" value="ConA-like_dom_sf"/>
</dbReference>
<dbReference type="Pfam" id="PF00251">
    <property type="entry name" value="Glyco_hydro_32N"/>
    <property type="match status" value="1"/>
</dbReference>
<dbReference type="CAZy" id="GH32">
    <property type="family name" value="Glycoside Hydrolase Family 32"/>
</dbReference>
<protein>
    <recommendedName>
        <fullName evidence="2">beta-fructofuranosidase</fullName>
        <ecNumber evidence="2">3.2.1.26</ecNumber>
    </recommendedName>
</protein>
<dbReference type="GO" id="GO:0004564">
    <property type="term" value="F:beta-fructofuranosidase activity"/>
    <property type="evidence" value="ECO:0007669"/>
    <property type="project" value="UniProtKB-EC"/>
</dbReference>
<keyword evidence="4 5" id="KW-0326">Glycosidase</keyword>
<dbReference type="InterPro" id="IPR018053">
    <property type="entry name" value="Glyco_hydro_32_AS"/>
</dbReference>
<feature type="domain" description="Glycosyl hydrolase family 32 C-terminal" evidence="7">
    <location>
        <begin position="496"/>
        <end position="544"/>
    </location>
</feature>
<dbReference type="SMART" id="SM00640">
    <property type="entry name" value="Glyco_32"/>
    <property type="match status" value="1"/>
</dbReference>
<dbReference type="EMBL" id="ABCC02000069">
    <property type="protein sequence ID" value="EDP12786.1"/>
    <property type="molecule type" value="Genomic_DNA"/>
</dbReference>
<evidence type="ECO:0000313" key="8">
    <source>
        <dbReference type="EMBL" id="EDP12786.1"/>
    </source>
</evidence>
<comment type="caution">
    <text evidence="8">The sequence shown here is derived from an EMBL/GenBank/DDBJ whole genome shotgun (WGS) entry which is preliminary data.</text>
</comment>
<dbReference type="PROSITE" id="PS00609">
    <property type="entry name" value="GLYCOSYL_HYDROL_F32"/>
    <property type="match status" value="1"/>
</dbReference>
<dbReference type="Gene3D" id="2.115.10.20">
    <property type="entry name" value="Glycosyl hydrolase domain, family 43"/>
    <property type="match status" value="1"/>
</dbReference>
<dbReference type="GO" id="GO:0005975">
    <property type="term" value="P:carbohydrate metabolic process"/>
    <property type="evidence" value="ECO:0007669"/>
    <property type="project" value="InterPro"/>
</dbReference>
<feature type="domain" description="Glycosyl hydrolase family 32 N-terminal" evidence="6">
    <location>
        <begin position="111"/>
        <end position="409"/>
    </location>
</feature>
<dbReference type="PANTHER" id="PTHR43101:SF1">
    <property type="entry name" value="BETA-FRUCTOSIDASE"/>
    <property type="match status" value="1"/>
</dbReference>
<dbReference type="SUPFAM" id="SSF75005">
    <property type="entry name" value="Arabinanase/levansucrase/invertase"/>
    <property type="match status" value="1"/>
</dbReference>
<dbReference type="Proteomes" id="UP000005396">
    <property type="component" value="Unassembled WGS sequence"/>
</dbReference>
<dbReference type="InterPro" id="IPR013148">
    <property type="entry name" value="Glyco_hydro_32_N"/>
</dbReference>
<evidence type="ECO:0000259" key="7">
    <source>
        <dbReference type="Pfam" id="PF08244"/>
    </source>
</evidence>
<name>A8S4L4_ENTBW</name>
<dbReference type="InterPro" id="IPR013189">
    <property type="entry name" value="Glyco_hydro_32_C"/>
</dbReference>
<evidence type="ECO:0000256" key="5">
    <source>
        <dbReference type="RuleBase" id="RU362110"/>
    </source>
</evidence>
<evidence type="ECO:0000259" key="6">
    <source>
        <dbReference type="Pfam" id="PF00251"/>
    </source>
</evidence>
<comment type="similarity">
    <text evidence="1 5">Belongs to the glycosyl hydrolase 32 family.</text>
</comment>
<evidence type="ECO:0000256" key="4">
    <source>
        <dbReference type="ARBA" id="ARBA00023295"/>
    </source>
</evidence>
<dbReference type="eggNOG" id="COG1621">
    <property type="taxonomic scope" value="Bacteria"/>
</dbReference>
<organism evidence="8 9">
    <name type="scientific">Enterocloster bolteae (strain ATCC BAA-613 / DSM 15670 / CCUG 46953 / JCM 12243 / WAL 16351)</name>
    <name type="common">Clostridium bolteae</name>
    <dbReference type="NCBI Taxonomy" id="411902"/>
    <lineage>
        <taxon>Bacteria</taxon>
        <taxon>Bacillati</taxon>
        <taxon>Bacillota</taxon>
        <taxon>Clostridia</taxon>
        <taxon>Lachnospirales</taxon>
        <taxon>Lachnospiraceae</taxon>
        <taxon>Enterocloster</taxon>
    </lineage>
</organism>
<evidence type="ECO:0000256" key="1">
    <source>
        <dbReference type="ARBA" id="ARBA00009902"/>
    </source>
</evidence>